<evidence type="ECO:0000256" key="4">
    <source>
        <dbReference type="ARBA" id="ARBA00030474"/>
    </source>
</evidence>
<evidence type="ECO:0000313" key="8">
    <source>
        <dbReference type="EMBL" id="NMO19255.1"/>
    </source>
</evidence>
<evidence type="ECO:0000256" key="3">
    <source>
        <dbReference type="ARBA" id="ARBA00019758"/>
    </source>
</evidence>
<evidence type="ECO:0000256" key="6">
    <source>
        <dbReference type="SAM" id="SignalP"/>
    </source>
</evidence>
<feature type="domain" description="Phosphatidylinositol-specific phospholipase C X" evidence="7">
    <location>
        <begin position="52"/>
        <end position="200"/>
    </location>
</feature>
<dbReference type="GO" id="GO:0004436">
    <property type="term" value="F:phosphatidylinositol diacylglycerol-lyase activity"/>
    <property type="evidence" value="ECO:0007669"/>
    <property type="project" value="UniProtKB-EC"/>
</dbReference>
<dbReference type="GO" id="GO:0006629">
    <property type="term" value="P:lipid metabolic process"/>
    <property type="evidence" value="ECO:0007669"/>
    <property type="project" value="InterPro"/>
</dbReference>
<dbReference type="InterPro" id="IPR000909">
    <property type="entry name" value="PLipase_C_PInositol-sp_X_dom"/>
</dbReference>
<dbReference type="Gene3D" id="3.20.20.190">
    <property type="entry name" value="Phosphatidylinositol (PI) phosphodiesterase"/>
    <property type="match status" value="1"/>
</dbReference>
<dbReference type="GO" id="GO:0008081">
    <property type="term" value="F:phosphoric diester hydrolase activity"/>
    <property type="evidence" value="ECO:0007669"/>
    <property type="project" value="InterPro"/>
</dbReference>
<accession>A0A848LN32</accession>
<evidence type="ECO:0000256" key="2">
    <source>
        <dbReference type="ARBA" id="ARBA00012581"/>
    </source>
</evidence>
<dbReference type="PANTHER" id="PTHR13593">
    <property type="match status" value="1"/>
</dbReference>
<dbReference type="SMART" id="SM00148">
    <property type="entry name" value="PLCXc"/>
    <property type="match status" value="1"/>
</dbReference>
<dbReference type="InterPro" id="IPR036404">
    <property type="entry name" value="Jacalin-like_lectin_dom_sf"/>
</dbReference>
<dbReference type="RefSeq" id="WP_169348505.1">
    <property type="nucleotide sequence ID" value="NZ_JABBJJ010000175.1"/>
</dbReference>
<dbReference type="Pfam" id="PF00388">
    <property type="entry name" value="PI-PLC-X"/>
    <property type="match status" value="1"/>
</dbReference>
<dbReference type="PROSITE" id="PS50007">
    <property type="entry name" value="PIPLC_X_DOMAIN"/>
    <property type="match status" value="1"/>
</dbReference>
<feature type="signal peptide" evidence="6">
    <location>
        <begin position="1"/>
        <end position="27"/>
    </location>
</feature>
<sequence length="464" mass="50855">MLSNFRRPLPPLLLLLLALLVPAQRAAAQSQSYNSGASIPTYHPDWMRWVPDSTSLAALSLPGTHDTMANDTEWYVSGVERSWVLAQSVELRPQLDAGIRVLDIRARHVGDRFTMHHGAYYLRANFDDVLATAVQFLRERPSETLLMRIKQEHSEENSTRSFAATFDWYRNASAYSSFIWRQSYIPSLGEVRGKIVILDDFSNGQYGIPWSSLNLQDVWDASNPGSKWELVRNQLTASNGGAPNAMYVNFLSASSFFYYNPSDFAQSVNASTLNYLAAGNVQRTGVMMMDFPGAALIDTLVTRNSPYIPYTLPLRGGSGGAPTSSECPPGAVAVGVHGRAGQYIDRLGLVCRYVNSDGSLGSYHYASAQGGDGGSYFERTCFSGMVIVGFHGRSGAYVDGLGMHCARPATWNIGYGVDSSPWLAGGNGGASFSDLCRNGSMVTRLRLRTWSLVDQMQPLCARLQ</sequence>
<evidence type="ECO:0000313" key="9">
    <source>
        <dbReference type="Proteomes" id="UP000518300"/>
    </source>
</evidence>
<evidence type="ECO:0000256" key="1">
    <source>
        <dbReference type="ARBA" id="ARBA00001316"/>
    </source>
</evidence>
<evidence type="ECO:0000259" key="7">
    <source>
        <dbReference type="SMART" id="SM00148"/>
    </source>
</evidence>
<name>A0A848LN32_9BACT</name>
<reference evidence="8 9" key="1">
    <citation type="submission" date="2020-04" db="EMBL/GenBank/DDBJ databases">
        <title>Draft genome of Pyxidicoccus fallax type strain.</title>
        <authorList>
            <person name="Whitworth D.E."/>
        </authorList>
    </citation>
    <scope>NUCLEOTIDE SEQUENCE [LARGE SCALE GENOMIC DNA]</scope>
    <source>
        <strain evidence="8 9">DSM 14698</strain>
    </source>
</reference>
<dbReference type="Gene3D" id="2.100.10.30">
    <property type="entry name" value="Jacalin-like lectin domain"/>
    <property type="match status" value="1"/>
</dbReference>
<feature type="chain" id="PRO_5032801071" description="1-phosphatidylinositol phosphodiesterase" evidence="6">
    <location>
        <begin position="28"/>
        <end position="464"/>
    </location>
</feature>
<dbReference type="PANTHER" id="PTHR13593:SF113">
    <property type="entry name" value="SI:DKEY-266F7.9"/>
    <property type="match status" value="1"/>
</dbReference>
<dbReference type="Proteomes" id="UP000518300">
    <property type="component" value="Unassembled WGS sequence"/>
</dbReference>
<dbReference type="InterPro" id="IPR017946">
    <property type="entry name" value="PLC-like_Pdiesterase_TIM-brl"/>
</dbReference>
<dbReference type="SUPFAM" id="SSF51101">
    <property type="entry name" value="Mannose-binding lectins"/>
    <property type="match status" value="1"/>
</dbReference>
<dbReference type="CDD" id="cd08586">
    <property type="entry name" value="PI-PLCc_BcPLC_like"/>
    <property type="match status" value="1"/>
</dbReference>
<dbReference type="EMBL" id="JABBJJ010000175">
    <property type="protein sequence ID" value="NMO19255.1"/>
    <property type="molecule type" value="Genomic_DNA"/>
</dbReference>
<proteinExistence type="predicted"/>
<comment type="caution">
    <text evidence="8">The sequence shown here is derived from an EMBL/GenBank/DDBJ whole genome shotgun (WGS) entry which is preliminary data.</text>
</comment>
<gene>
    <name evidence="8" type="ORF">HG543_30955</name>
</gene>
<organism evidence="8 9">
    <name type="scientific">Pyxidicoccus fallax</name>
    <dbReference type="NCBI Taxonomy" id="394095"/>
    <lineage>
        <taxon>Bacteria</taxon>
        <taxon>Pseudomonadati</taxon>
        <taxon>Myxococcota</taxon>
        <taxon>Myxococcia</taxon>
        <taxon>Myxococcales</taxon>
        <taxon>Cystobacterineae</taxon>
        <taxon>Myxococcaceae</taxon>
        <taxon>Pyxidicoccus</taxon>
    </lineage>
</organism>
<dbReference type="InterPro" id="IPR051057">
    <property type="entry name" value="PI-PLC_domain"/>
</dbReference>
<protein>
    <recommendedName>
        <fullName evidence="3">1-phosphatidylinositol phosphodiesterase</fullName>
        <ecNumber evidence="2">4.6.1.13</ecNumber>
    </recommendedName>
    <alternativeName>
        <fullName evidence="4">Phosphatidylinositol diacylglycerol-lyase</fullName>
    </alternativeName>
    <alternativeName>
        <fullName evidence="5">Phosphatidylinositol-specific phospholipase C</fullName>
    </alternativeName>
</protein>
<keyword evidence="6" id="KW-0732">Signal</keyword>
<dbReference type="EC" id="4.6.1.13" evidence="2"/>
<dbReference type="SUPFAM" id="SSF51695">
    <property type="entry name" value="PLC-like phosphodiesterases"/>
    <property type="match status" value="1"/>
</dbReference>
<comment type="catalytic activity">
    <reaction evidence="1">
        <text>a 1,2-diacyl-sn-glycero-3-phospho-(1D-myo-inositol) = 1D-myo-inositol 1,2-cyclic phosphate + a 1,2-diacyl-sn-glycerol</text>
        <dbReference type="Rhea" id="RHEA:17093"/>
        <dbReference type="ChEBI" id="CHEBI:17815"/>
        <dbReference type="ChEBI" id="CHEBI:57880"/>
        <dbReference type="ChEBI" id="CHEBI:58484"/>
        <dbReference type="EC" id="4.6.1.13"/>
    </reaction>
</comment>
<dbReference type="AlphaFoldDB" id="A0A848LN32"/>
<evidence type="ECO:0000256" key="5">
    <source>
        <dbReference type="ARBA" id="ARBA00030782"/>
    </source>
</evidence>
<keyword evidence="9" id="KW-1185">Reference proteome</keyword>